<name>A0A1W1XN08_9CLOT</name>
<proteinExistence type="predicted"/>
<feature type="compositionally biased region" description="Polar residues" evidence="1">
    <location>
        <begin position="1"/>
        <end position="16"/>
    </location>
</feature>
<organism evidence="2 3">
    <name type="scientific">Clostridium acidisoli DSM 12555</name>
    <dbReference type="NCBI Taxonomy" id="1121291"/>
    <lineage>
        <taxon>Bacteria</taxon>
        <taxon>Bacillati</taxon>
        <taxon>Bacillota</taxon>
        <taxon>Clostridia</taxon>
        <taxon>Eubacteriales</taxon>
        <taxon>Clostridiaceae</taxon>
        <taxon>Clostridium</taxon>
    </lineage>
</organism>
<evidence type="ECO:0000313" key="2">
    <source>
        <dbReference type="EMBL" id="SMC25235.1"/>
    </source>
</evidence>
<sequence>MTNFKSLNSSKSNIQSVKDHDKNAEISMKEQLQEKKQYEFNKFNVNGENQRGDDLERSKNQ</sequence>
<gene>
    <name evidence="2" type="ORF">SAMN02745134_02414</name>
</gene>
<dbReference type="RefSeq" id="WP_084116235.1">
    <property type="nucleotide sequence ID" value="NZ_FWXH01000008.1"/>
</dbReference>
<accession>A0A1W1XN08</accession>
<keyword evidence="3" id="KW-1185">Reference proteome</keyword>
<dbReference type="EMBL" id="FWXH01000008">
    <property type="protein sequence ID" value="SMC25235.1"/>
    <property type="molecule type" value="Genomic_DNA"/>
</dbReference>
<protein>
    <submittedName>
        <fullName evidence="2">Uncharacterized protein</fullName>
    </submittedName>
</protein>
<dbReference type="OrthoDB" id="1913476at2"/>
<dbReference type="Proteomes" id="UP000192468">
    <property type="component" value="Unassembled WGS sequence"/>
</dbReference>
<evidence type="ECO:0000313" key="3">
    <source>
        <dbReference type="Proteomes" id="UP000192468"/>
    </source>
</evidence>
<evidence type="ECO:0000256" key="1">
    <source>
        <dbReference type="SAM" id="MobiDB-lite"/>
    </source>
</evidence>
<reference evidence="2 3" key="1">
    <citation type="submission" date="2017-04" db="EMBL/GenBank/DDBJ databases">
        <authorList>
            <person name="Afonso C.L."/>
            <person name="Miller P.J."/>
            <person name="Scott M.A."/>
            <person name="Spackman E."/>
            <person name="Goraichik I."/>
            <person name="Dimitrov K.M."/>
            <person name="Suarez D.L."/>
            <person name="Swayne D.E."/>
        </authorList>
    </citation>
    <scope>NUCLEOTIDE SEQUENCE [LARGE SCALE GENOMIC DNA]</scope>
    <source>
        <strain evidence="2 3">DSM 12555</strain>
    </source>
</reference>
<feature type="compositionally biased region" description="Basic and acidic residues" evidence="1">
    <location>
        <begin position="50"/>
        <end position="61"/>
    </location>
</feature>
<feature type="region of interest" description="Disordered" evidence="1">
    <location>
        <begin position="1"/>
        <end position="61"/>
    </location>
</feature>
<feature type="compositionally biased region" description="Basic and acidic residues" evidence="1">
    <location>
        <begin position="17"/>
        <end position="39"/>
    </location>
</feature>
<dbReference type="AlphaFoldDB" id="A0A1W1XN08"/>